<dbReference type="Pfam" id="PF03808">
    <property type="entry name" value="Glyco_tran_WecG"/>
    <property type="match status" value="1"/>
</dbReference>
<keyword evidence="2 3" id="KW-0808">Transferase</keyword>
<dbReference type="GO" id="GO:0016758">
    <property type="term" value="F:hexosyltransferase activity"/>
    <property type="evidence" value="ECO:0007669"/>
    <property type="project" value="TreeGrafter"/>
</dbReference>
<dbReference type="InterPro" id="IPR004629">
    <property type="entry name" value="WecG_TagA_CpsF"/>
</dbReference>
<sequence length="246" mass="26818">MRFHGGDIDGLIARLRVAPRRGEMITVCNTHMLVTAARDPLLATAMRAAVFSVCDGKPIAWLMTLLARRDFDRVTGPDLLERVLGHHLGELRVALVGGDAEALERLRARAPESAKGNLLLLDPGRVAEGEGPSEAVFRALEAFRPRIVFVGLGCPKQEKWIARAIGRIPAHFLGVGAAFDYGAGTIRRAPRAMQAAGAEWIFRAVQQPRLLRRYLGTFAPFLGLLGLGALRRLAPPLAGRDRRRGV</sequence>
<evidence type="ECO:0000313" key="3">
    <source>
        <dbReference type="EMBL" id="PZQ51696.1"/>
    </source>
</evidence>
<dbReference type="CDD" id="cd06533">
    <property type="entry name" value="Glyco_transf_WecG_TagA"/>
    <property type="match status" value="1"/>
</dbReference>
<dbReference type="PANTHER" id="PTHR34136:SF1">
    <property type="entry name" value="UDP-N-ACETYL-D-MANNOSAMINURONIC ACID TRANSFERASE"/>
    <property type="match status" value="1"/>
</dbReference>
<evidence type="ECO:0000256" key="2">
    <source>
        <dbReference type="ARBA" id="ARBA00022679"/>
    </source>
</evidence>
<evidence type="ECO:0000256" key="1">
    <source>
        <dbReference type="ARBA" id="ARBA00022676"/>
    </source>
</evidence>
<dbReference type="Proteomes" id="UP000249185">
    <property type="component" value="Unassembled WGS sequence"/>
</dbReference>
<dbReference type="EMBL" id="QFPW01000002">
    <property type="protein sequence ID" value="PZQ51696.1"/>
    <property type="molecule type" value="Genomic_DNA"/>
</dbReference>
<dbReference type="AlphaFoldDB" id="A0A2W5NDS8"/>
<dbReference type="NCBIfam" id="TIGR00696">
    <property type="entry name" value="wecG_tagA_cpsF"/>
    <property type="match status" value="1"/>
</dbReference>
<accession>A0A2W5NDS8</accession>
<comment type="caution">
    <text evidence="3">The sequence shown here is derived from an EMBL/GenBank/DDBJ whole genome shotgun (WGS) entry which is preliminary data.</text>
</comment>
<evidence type="ECO:0000313" key="4">
    <source>
        <dbReference type="Proteomes" id="UP000249185"/>
    </source>
</evidence>
<organism evidence="3 4">
    <name type="scientific">Rhodovulum sulfidophilum</name>
    <name type="common">Rhodobacter sulfidophilus</name>
    <dbReference type="NCBI Taxonomy" id="35806"/>
    <lineage>
        <taxon>Bacteria</taxon>
        <taxon>Pseudomonadati</taxon>
        <taxon>Pseudomonadota</taxon>
        <taxon>Alphaproteobacteria</taxon>
        <taxon>Rhodobacterales</taxon>
        <taxon>Paracoccaceae</taxon>
        <taxon>Rhodovulum</taxon>
    </lineage>
</organism>
<protein>
    <submittedName>
        <fullName evidence="3">Glycosyltransferase</fullName>
    </submittedName>
</protein>
<name>A0A2W5NDS8_RHOSU</name>
<keyword evidence="1" id="KW-0328">Glycosyltransferase</keyword>
<proteinExistence type="predicted"/>
<gene>
    <name evidence="3" type="ORF">DI556_03500</name>
</gene>
<reference evidence="3 4" key="1">
    <citation type="submission" date="2017-08" db="EMBL/GenBank/DDBJ databases">
        <title>Infants hospitalized years apart are colonized by the same room-sourced microbial strains.</title>
        <authorList>
            <person name="Brooks B."/>
            <person name="Olm M.R."/>
            <person name="Firek B.A."/>
            <person name="Baker R."/>
            <person name="Thomas B.C."/>
            <person name="Morowitz M.J."/>
            <person name="Banfield J.F."/>
        </authorList>
    </citation>
    <scope>NUCLEOTIDE SEQUENCE [LARGE SCALE GENOMIC DNA]</scope>
    <source>
        <strain evidence="3">S2_005_002_R2_34</strain>
    </source>
</reference>
<dbReference type="PANTHER" id="PTHR34136">
    <property type="match status" value="1"/>
</dbReference>